<dbReference type="AlphaFoldDB" id="A0AAW1JAE3"/>
<protein>
    <submittedName>
        <fullName evidence="2">Uncharacterized protein</fullName>
    </submittedName>
</protein>
<accession>A0AAW1JAE3</accession>
<name>A0AAW1JAE3_SAPOF</name>
<evidence type="ECO:0000313" key="2">
    <source>
        <dbReference type="EMBL" id="KAK9700074.1"/>
    </source>
</evidence>
<evidence type="ECO:0000313" key="3">
    <source>
        <dbReference type="Proteomes" id="UP001443914"/>
    </source>
</evidence>
<proteinExistence type="predicted"/>
<feature type="chain" id="PRO_5043508761" evidence="1">
    <location>
        <begin position="30"/>
        <end position="160"/>
    </location>
</feature>
<dbReference type="EMBL" id="JBDFQZ010000008">
    <property type="protein sequence ID" value="KAK9700074.1"/>
    <property type="molecule type" value="Genomic_DNA"/>
</dbReference>
<keyword evidence="1" id="KW-0732">Signal</keyword>
<feature type="signal peptide" evidence="1">
    <location>
        <begin position="1"/>
        <end position="29"/>
    </location>
</feature>
<dbReference type="Proteomes" id="UP001443914">
    <property type="component" value="Unassembled WGS sequence"/>
</dbReference>
<comment type="caution">
    <text evidence="2">The sequence shown here is derived from an EMBL/GenBank/DDBJ whole genome shotgun (WGS) entry which is preliminary data.</text>
</comment>
<evidence type="ECO:0000256" key="1">
    <source>
        <dbReference type="SAM" id="SignalP"/>
    </source>
</evidence>
<sequence length="160" mass="18139">MTDSNLIFQTKTLFLLIILSITWKQPVTAYSAPKSKILIVTNLATDGQSLDIICGQPITEAEEYCIEPGKLQKIYLQPPSVEFPYDPKQCDIGGRVIVKSQELPCQHICKVLIKNDGYFIWNDYEKSWNVLWQSTGGFDDSDVKSQPPINHPWADSPNTY</sequence>
<gene>
    <name evidence="2" type="ORF">RND81_08G215700</name>
</gene>
<reference evidence="2" key="1">
    <citation type="submission" date="2024-03" db="EMBL/GenBank/DDBJ databases">
        <title>WGS assembly of Saponaria officinalis var. Norfolk2.</title>
        <authorList>
            <person name="Jenkins J."/>
            <person name="Shu S."/>
            <person name="Grimwood J."/>
            <person name="Barry K."/>
            <person name="Goodstein D."/>
            <person name="Schmutz J."/>
            <person name="Leebens-Mack J."/>
            <person name="Osbourn A."/>
        </authorList>
    </citation>
    <scope>NUCLEOTIDE SEQUENCE [LARGE SCALE GENOMIC DNA]</scope>
    <source>
        <strain evidence="2">JIC</strain>
    </source>
</reference>
<keyword evidence="3" id="KW-1185">Reference proteome</keyword>
<organism evidence="2 3">
    <name type="scientific">Saponaria officinalis</name>
    <name type="common">Common soapwort</name>
    <name type="synonym">Lychnis saponaria</name>
    <dbReference type="NCBI Taxonomy" id="3572"/>
    <lineage>
        <taxon>Eukaryota</taxon>
        <taxon>Viridiplantae</taxon>
        <taxon>Streptophyta</taxon>
        <taxon>Embryophyta</taxon>
        <taxon>Tracheophyta</taxon>
        <taxon>Spermatophyta</taxon>
        <taxon>Magnoliopsida</taxon>
        <taxon>eudicotyledons</taxon>
        <taxon>Gunneridae</taxon>
        <taxon>Pentapetalae</taxon>
        <taxon>Caryophyllales</taxon>
        <taxon>Caryophyllaceae</taxon>
        <taxon>Caryophylleae</taxon>
        <taxon>Saponaria</taxon>
    </lineage>
</organism>